<gene>
    <name evidence="2" type="ORF">UFOVP80_36</name>
</gene>
<name>A0A6J5L011_9CAUD</name>
<proteinExistence type="predicted"/>
<reference evidence="2" key="1">
    <citation type="submission" date="2020-04" db="EMBL/GenBank/DDBJ databases">
        <authorList>
            <person name="Chiriac C."/>
            <person name="Salcher M."/>
            <person name="Ghai R."/>
            <person name="Kavagutti S V."/>
        </authorList>
    </citation>
    <scope>NUCLEOTIDE SEQUENCE</scope>
</reference>
<evidence type="ECO:0000256" key="1">
    <source>
        <dbReference type="SAM" id="Phobius"/>
    </source>
</evidence>
<keyword evidence="1" id="KW-1133">Transmembrane helix</keyword>
<accession>A0A6J5L011</accession>
<organism evidence="2">
    <name type="scientific">uncultured Caudovirales phage</name>
    <dbReference type="NCBI Taxonomy" id="2100421"/>
    <lineage>
        <taxon>Viruses</taxon>
        <taxon>Duplodnaviria</taxon>
        <taxon>Heunggongvirae</taxon>
        <taxon>Uroviricota</taxon>
        <taxon>Caudoviricetes</taxon>
        <taxon>Peduoviridae</taxon>
        <taxon>Maltschvirus</taxon>
        <taxon>Maltschvirus maltsch</taxon>
    </lineage>
</organism>
<keyword evidence="1" id="KW-0812">Transmembrane</keyword>
<evidence type="ECO:0000313" key="2">
    <source>
        <dbReference type="EMBL" id="CAB4126563.1"/>
    </source>
</evidence>
<keyword evidence="1" id="KW-0472">Membrane</keyword>
<dbReference type="EMBL" id="LR796205">
    <property type="protein sequence ID" value="CAB4126563.1"/>
    <property type="molecule type" value="Genomic_DNA"/>
</dbReference>
<protein>
    <submittedName>
        <fullName evidence="2">Uncharacterized protein</fullName>
    </submittedName>
</protein>
<sequence length="47" mass="5322">MKLRDGGFAIAFLIVLGMVTALLISKKIDPKQKHYIPPKEHSEDEDQ</sequence>
<feature type="transmembrane region" description="Helical" evidence="1">
    <location>
        <begin position="6"/>
        <end position="24"/>
    </location>
</feature>